<dbReference type="PANTHER" id="PTHR12111:SF2">
    <property type="entry name" value="SPLICING FACTOR YJU2B-RELATED"/>
    <property type="match status" value="1"/>
</dbReference>
<dbReference type="EMBL" id="LFMI01000115">
    <property type="protein sequence ID" value="OTA00566.1"/>
    <property type="molecule type" value="Genomic_DNA"/>
</dbReference>
<evidence type="ECO:0000256" key="2">
    <source>
        <dbReference type="SAM" id="MobiDB-lite"/>
    </source>
</evidence>
<reference evidence="3 4" key="1">
    <citation type="journal article" date="2015" name="Genome Announc.">
        <title>Genome sequence and annotation of Trichoderma parareesei, the ancestor of the cellulase producer Trichoderma reesei.</title>
        <authorList>
            <person name="Yang D."/>
            <person name="Pomraning K."/>
            <person name="Kopchinskiy A."/>
            <person name="Karimi Aghcheh R."/>
            <person name="Atanasova L."/>
            <person name="Chenthamara K."/>
            <person name="Baker S.E."/>
            <person name="Zhang R."/>
            <person name="Shen Q."/>
            <person name="Freitag M."/>
            <person name="Kubicek C.P."/>
            <person name="Druzhinina I.S."/>
        </authorList>
    </citation>
    <scope>NUCLEOTIDE SEQUENCE [LARGE SCALE GENOMIC DNA]</scope>
    <source>
        <strain evidence="3 4">CBS 125925</strain>
    </source>
</reference>
<evidence type="ECO:0000313" key="4">
    <source>
        <dbReference type="Proteomes" id="UP000219286"/>
    </source>
</evidence>
<dbReference type="Proteomes" id="UP000219286">
    <property type="component" value="Unassembled WGS sequence"/>
</dbReference>
<comment type="caution">
    <text evidence="3">The sequence shown here is derived from an EMBL/GenBank/DDBJ whole genome shotgun (WGS) entry which is preliminary data.</text>
</comment>
<feature type="compositionally biased region" description="Low complexity" evidence="2">
    <location>
        <begin position="284"/>
        <end position="300"/>
    </location>
</feature>
<protein>
    <submittedName>
        <fullName evidence="3">Uncharacterized protein</fullName>
    </submittedName>
</protein>
<dbReference type="Pfam" id="PF04502">
    <property type="entry name" value="Saf4_Yju2"/>
    <property type="match status" value="1"/>
</dbReference>
<comment type="similarity">
    <text evidence="1">Belongs to the CWC16 family.</text>
</comment>
<accession>A0A2H2ZDZ7</accession>
<feature type="region of interest" description="Disordered" evidence="2">
    <location>
        <begin position="246"/>
        <end position="311"/>
    </location>
</feature>
<dbReference type="AlphaFoldDB" id="A0A2H2ZDZ7"/>
<dbReference type="GO" id="GO:0071014">
    <property type="term" value="C:post-mRNA release spliceosomal complex"/>
    <property type="evidence" value="ECO:0007669"/>
    <property type="project" value="TreeGrafter"/>
</dbReference>
<dbReference type="InterPro" id="IPR007590">
    <property type="entry name" value="Saf4/Yju2"/>
</dbReference>
<evidence type="ECO:0000313" key="3">
    <source>
        <dbReference type="EMBL" id="OTA00566.1"/>
    </source>
</evidence>
<gene>
    <name evidence="3" type="ORF">A9Z42_0008020</name>
</gene>
<proteinExistence type="inferred from homology"/>
<dbReference type="GO" id="GO:0000398">
    <property type="term" value="P:mRNA splicing, via spliceosome"/>
    <property type="evidence" value="ECO:0007669"/>
    <property type="project" value="InterPro"/>
</dbReference>
<feature type="compositionally biased region" description="Basic and acidic residues" evidence="2">
    <location>
        <begin position="301"/>
        <end position="311"/>
    </location>
</feature>
<feature type="region of interest" description="Disordered" evidence="2">
    <location>
        <begin position="1"/>
        <end position="31"/>
    </location>
</feature>
<keyword evidence="4" id="KW-1185">Reference proteome</keyword>
<dbReference type="PANTHER" id="PTHR12111">
    <property type="entry name" value="SPLICING FACTOR YJU2"/>
    <property type="match status" value="1"/>
</dbReference>
<dbReference type="GO" id="GO:0005684">
    <property type="term" value="C:U2-type spliceosomal complex"/>
    <property type="evidence" value="ECO:0007669"/>
    <property type="project" value="TreeGrafter"/>
</dbReference>
<dbReference type="OrthoDB" id="360327at2759"/>
<name>A0A2H2ZDZ7_TRIPA</name>
<organism evidence="3 4">
    <name type="scientific">Trichoderma parareesei</name>
    <name type="common">Filamentous fungus</name>
    <dbReference type="NCBI Taxonomy" id="858221"/>
    <lineage>
        <taxon>Eukaryota</taxon>
        <taxon>Fungi</taxon>
        <taxon>Dikarya</taxon>
        <taxon>Ascomycota</taxon>
        <taxon>Pezizomycotina</taxon>
        <taxon>Sordariomycetes</taxon>
        <taxon>Hypocreomycetidae</taxon>
        <taxon>Hypocreales</taxon>
        <taxon>Hypocreaceae</taxon>
        <taxon>Trichoderma</taxon>
    </lineage>
</organism>
<feature type="region of interest" description="Disordered" evidence="2">
    <location>
        <begin position="325"/>
        <end position="389"/>
    </location>
</feature>
<feature type="compositionally biased region" description="Polar residues" evidence="2">
    <location>
        <begin position="262"/>
        <end position="276"/>
    </location>
</feature>
<evidence type="ECO:0000256" key="1">
    <source>
        <dbReference type="ARBA" id="ARBA00005595"/>
    </source>
</evidence>
<sequence length="389" mass="42669">MQGFNMGRYVPPDHEGTTSGNRLQQKHPLGQRARKLASQGILTVRFEMPYAVWCLHCPRPTLIGQGVRFNAEKSRAGNYFSTPIWRFRFKHAECGGWIEMRTDPKNTAYVVVEGAKKRDYYTGDETAAAKDGEGEGDVVILTDKERDELRNNAFASLEKTIADRKRLELAAHRIEDLTALSERHWSDPYALNQRLRRDFRKGRKKREMEAARAEDIKDRMGLGLELVPEVEEDAQRARLVDFGAMEEEEDGGERRALHKPLFSTTTTAKGAQEQTGAKTKKKSSATAATAAAAAAAAGTSKAEKAASKRKEAFVADVLSNTRAAQDPFLRTSFSGGGSGGDARTANRPSSLGIIKRKKQGDGGGGRSDDKVSDAAKVSSAQGLVEYDSD</sequence>